<comment type="caution">
    <text evidence="1">The sequence shown here is derived from an EMBL/GenBank/DDBJ whole genome shotgun (WGS) entry which is preliminary data.</text>
</comment>
<evidence type="ECO:0000313" key="2">
    <source>
        <dbReference type="Proteomes" id="UP000823775"/>
    </source>
</evidence>
<keyword evidence="2" id="KW-1185">Reference proteome</keyword>
<dbReference type="Proteomes" id="UP000823775">
    <property type="component" value="Unassembled WGS sequence"/>
</dbReference>
<gene>
    <name evidence="1" type="ORF">HAX54_029061</name>
</gene>
<reference evidence="1 2" key="1">
    <citation type="journal article" date="2021" name="BMC Genomics">
        <title>Datura genome reveals duplications of psychoactive alkaloid biosynthetic genes and high mutation rate following tissue culture.</title>
        <authorList>
            <person name="Rajewski A."/>
            <person name="Carter-House D."/>
            <person name="Stajich J."/>
            <person name="Litt A."/>
        </authorList>
    </citation>
    <scope>NUCLEOTIDE SEQUENCE [LARGE SCALE GENOMIC DNA]</scope>
    <source>
        <strain evidence="1">AR-01</strain>
    </source>
</reference>
<sequence>MGFHSRYQQANKGYWYPRDENQCWNSNCTIESTSLGSDEPSYSCIERMLEMVLERVVSTNSGIQQLKSDLLDLTQTVKDHAVSIRHLDERMDLLASKMEARESMKTHEQMKENTTLSQEMLMRKI</sequence>
<dbReference type="EMBL" id="JACEIK010003592">
    <property type="protein sequence ID" value="MCD9642332.1"/>
    <property type="molecule type" value="Genomic_DNA"/>
</dbReference>
<organism evidence="1 2">
    <name type="scientific">Datura stramonium</name>
    <name type="common">Jimsonweed</name>
    <name type="synonym">Common thornapple</name>
    <dbReference type="NCBI Taxonomy" id="4076"/>
    <lineage>
        <taxon>Eukaryota</taxon>
        <taxon>Viridiplantae</taxon>
        <taxon>Streptophyta</taxon>
        <taxon>Embryophyta</taxon>
        <taxon>Tracheophyta</taxon>
        <taxon>Spermatophyta</taxon>
        <taxon>Magnoliopsida</taxon>
        <taxon>eudicotyledons</taxon>
        <taxon>Gunneridae</taxon>
        <taxon>Pentapetalae</taxon>
        <taxon>asterids</taxon>
        <taxon>lamiids</taxon>
        <taxon>Solanales</taxon>
        <taxon>Solanaceae</taxon>
        <taxon>Solanoideae</taxon>
        <taxon>Datureae</taxon>
        <taxon>Datura</taxon>
    </lineage>
</organism>
<accession>A0ABS8V5P9</accession>
<proteinExistence type="predicted"/>
<evidence type="ECO:0000313" key="1">
    <source>
        <dbReference type="EMBL" id="MCD9642332.1"/>
    </source>
</evidence>
<name>A0ABS8V5P9_DATST</name>
<protein>
    <submittedName>
        <fullName evidence="1">Uncharacterized protein</fullName>
    </submittedName>
</protein>